<feature type="compositionally biased region" description="Polar residues" evidence="1">
    <location>
        <begin position="142"/>
        <end position="151"/>
    </location>
</feature>
<feature type="region of interest" description="Disordered" evidence="1">
    <location>
        <begin position="547"/>
        <end position="566"/>
    </location>
</feature>
<comment type="caution">
    <text evidence="2">The sequence shown here is derived from an EMBL/GenBank/DDBJ whole genome shotgun (WGS) entry which is preliminary data.</text>
</comment>
<feature type="compositionally biased region" description="Polar residues" evidence="1">
    <location>
        <begin position="628"/>
        <end position="638"/>
    </location>
</feature>
<reference evidence="2 3" key="1">
    <citation type="journal article" date="2024" name="IMA Fungus">
        <title>IMA Genome - F19 : A genome assembly and annotation guide to empower mycologists, including annotated draft genome sequences of Ceratocystis pirilliformis, Diaporthe australafricana, Fusarium ophioides, Paecilomyces lecythidis, and Sporothrix stenoceras.</title>
        <authorList>
            <person name="Aylward J."/>
            <person name="Wilson A.M."/>
            <person name="Visagie C.M."/>
            <person name="Spraker J."/>
            <person name="Barnes I."/>
            <person name="Buitendag C."/>
            <person name="Ceriani C."/>
            <person name="Del Mar Angel L."/>
            <person name="du Plessis D."/>
            <person name="Fuchs T."/>
            <person name="Gasser K."/>
            <person name="Kramer D."/>
            <person name="Li W."/>
            <person name="Munsamy K."/>
            <person name="Piso A."/>
            <person name="Price J.L."/>
            <person name="Sonnekus B."/>
            <person name="Thomas C."/>
            <person name="van der Nest A."/>
            <person name="van Dijk A."/>
            <person name="van Heerden A."/>
            <person name="van Vuuren N."/>
            <person name="Yilmaz N."/>
            <person name="Duong T.A."/>
            <person name="van der Merwe N.A."/>
            <person name="Wingfield M.J."/>
            <person name="Wingfield B.D."/>
        </authorList>
    </citation>
    <scope>NUCLEOTIDE SEQUENCE [LARGE SCALE GENOMIC DNA]</scope>
    <source>
        <strain evidence="2 3">CMW 18300</strain>
    </source>
</reference>
<proteinExistence type="predicted"/>
<feature type="compositionally biased region" description="Basic and acidic residues" evidence="1">
    <location>
        <begin position="57"/>
        <end position="68"/>
    </location>
</feature>
<feature type="compositionally biased region" description="Low complexity" evidence="1">
    <location>
        <begin position="106"/>
        <end position="140"/>
    </location>
</feature>
<feature type="compositionally biased region" description="Polar residues" evidence="1">
    <location>
        <begin position="1"/>
        <end position="16"/>
    </location>
</feature>
<feature type="compositionally biased region" description="Polar residues" evidence="1">
    <location>
        <begin position="73"/>
        <end position="105"/>
    </location>
</feature>
<dbReference type="Proteomes" id="UP001583177">
    <property type="component" value="Unassembled WGS sequence"/>
</dbReference>
<feature type="region of interest" description="Disordered" evidence="1">
    <location>
        <begin position="57"/>
        <end position="156"/>
    </location>
</feature>
<evidence type="ECO:0000313" key="2">
    <source>
        <dbReference type="EMBL" id="KAL1868517.1"/>
    </source>
</evidence>
<feature type="compositionally biased region" description="Basic residues" evidence="1">
    <location>
        <begin position="306"/>
        <end position="330"/>
    </location>
</feature>
<dbReference type="EMBL" id="JAWRVE010000045">
    <property type="protein sequence ID" value="KAL1868517.1"/>
    <property type="molecule type" value="Genomic_DNA"/>
</dbReference>
<accession>A0ABR3WXY8</accession>
<feature type="region of interest" description="Disordered" evidence="1">
    <location>
        <begin position="1"/>
        <end position="24"/>
    </location>
</feature>
<evidence type="ECO:0000313" key="3">
    <source>
        <dbReference type="Proteomes" id="UP001583177"/>
    </source>
</evidence>
<feature type="region of interest" description="Disordered" evidence="1">
    <location>
        <begin position="306"/>
        <end position="415"/>
    </location>
</feature>
<protein>
    <submittedName>
        <fullName evidence="2">Uncharacterized protein</fullName>
    </submittedName>
</protein>
<organism evidence="2 3">
    <name type="scientific">Diaporthe australafricana</name>
    <dbReference type="NCBI Taxonomy" id="127596"/>
    <lineage>
        <taxon>Eukaryota</taxon>
        <taxon>Fungi</taxon>
        <taxon>Dikarya</taxon>
        <taxon>Ascomycota</taxon>
        <taxon>Pezizomycotina</taxon>
        <taxon>Sordariomycetes</taxon>
        <taxon>Sordariomycetidae</taxon>
        <taxon>Diaporthales</taxon>
        <taxon>Diaporthaceae</taxon>
        <taxon>Diaporthe</taxon>
    </lineage>
</organism>
<gene>
    <name evidence="2" type="ORF">Daus18300_005951</name>
</gene>
<feature type="compositionally biased region" description="Basic and acidic residues" evidence="1">
    <location>
        <begin position="331"/>
        <end position="377"/>
    </location>
</feature>
<feature type="compositionally biased region" description="Pro residues" evidence="1">
    <location>
        <begin position="379"/>
        <end position="394"/>
    </location>
</feature>
<name>A0ABR3WXY8_9PEZI</name>
<feature type="region of interest" description="Disordered" evidence="1">
    <location>
        <begin position="588"/>
        <end position="643"/>
    </location>
</feature>
<evidence type="ECO:0000256" key="1">
    <source>
        <dbReference type="SAM" id="MobiDB-lite"/>
    </source>
</evidence>
<keyword evidence="3" id="KW-1185">Reference proteome</keyword>
<sequence length="738" mass="78661">MASTPERSVSPDSDCSVTEHSDLDGSDVVFVGYSPTFHDSSPCSSRESSPDALEIIHDIDLAQYREESPLPSIETSTASSADQSPNENANSQPTDSSAGSQDDQGNATSTASSAEQSSNENANSQPGNSSGGSQDDQGNAVSDPSSSTSKSAFEKPNYGAMSATDFWAQYGNGLPATIDQDDTDLMDVDLDAELDAELKASAERKAGGDGSTDLLQEAQIDEEAAEAAETARRKAELQVALQIAAEKAKAAIPWDEREDSDLEAELHDELGAPNDDPFGDITSMITDLTDFENLRINDLTVKRRSKMRWKPSAKKLAKKAAKRAAQRAFKKAAEREATKAAAKAAEKAADKAPEKAADKAPEKAAEKAPEKAAEKTAPDPTPSTTPPAPAPTAPEPVSRIERNQTPPTRRIDELPQLYHLPGTDWNVLKKHMNLSTHLTMKHCYQSLGLDAGRGGAVHQNVKAYLRIPGNSVNLSAKNADTEEAKDIIAAIAHKLLYDQRWGQTYFARPSLASGCKHITFEGNSTEVFLAFCALLYKVMKLEEKRKKGAAKQREDKEARVVSQHPTSEAFANATYLSPRAAPQLLPEQAPATATHPSTRAVTQPLPKPASATGTRNPPRAMPQPSPVRVSTTSTQNSPRAGPMHQATIAAAVARYLPPGAGLQPPPQQASAIGAHNSSPVVAQQQPKWAASAIARYGLPPADHQPSQGQAFVNGAHNPCVAPVHPAELAILRIQGKRA</sequence>
<feature type="compositionally biased region" description="Basic and acidic residues" evidence="1">
    <location>
        <begin position="547"/>
        <end position="559"/>
    </location>
</feature>